<feature type="transmembrane region" description="Helical" evidence="1">
    <location>
        <begin position="12"/>
        <end position="35"/>
    </location>
</feature>
<feature type="transmembrane region" description="Helical" evidence="1">
    <location>
        <begin position="204"/>
        <end position="229"/>
    </location>
</feature>
<keyword evidence="1" id="KW-0472">Membrane</keyword>
<dbReference type="HOGENOM" id="CLU_044614_1_0_1"/>
<evidence type="ECO:0000256" key="1">
    <source>
        <dbReference type="SAM" id="Phobius"/>
    </source>
</evidence>
<evidence type="ECO:0000313" key="2">
    <source>
        <dbReference type="EMBL" id="EMD37708.1"/>
    </source>
</evidence>
<name>M2QL03_CERS8</name>
<dbReference type="EMBL" id="KB445796">
    <property type="protein sequence ID" value="EMD37708.1"/>
    <property type="molecule type" value="Genomic_DNA"/>
</dbReference>
<reference evidence="2 3" key="1">
    <citation type="journal article" date="2012" name="Proc. Natl. Acad. Sci. U.S.A.">
        <title>Comparative genomics of Ceriporiopsis subvermispora and Phanerochaete chrysosporium provide insight into selective ligninolysis.</title>
        <authorList>
            <person name="Fernandez-Fueyo E."/>
            <person name="Ruiz-Duenas F.J."/>
            <person name="Ferreira P."/>
            <person name="Floudas D."/>
            <person name="Hibbett D.S."/>
            <person name="Canessa P."/>
            <person name="Larrondo L.F."/>
            <person name="James T.Y."/>
            <person name="Seelenfreund D."/>
            <person name="Lobos S."/>
            <person name="Polanco R."/>
            <person name="Tello M."/>
            <person name="Honda Y."/>
            <person name="Watanabe T."/>
            <person name="Watanabe T."/>
            <person name="Ryu J.S."/>
            <person name="Kubicek C.P."/>
            <person name="Schmoll M."/>
            <person name="Gaskell J."/>
            <person name="Hammel K.E."/>
            <person name="St John F.J."/>
            <person name="Vanden Wymelenberg A."/>
            <person name="Sabat G."/>
            <person name="Splinter BonDurant S."/>
            <person name="Syed K."/>
            <person name="Yadav J.S."/>
            <person name="Doddapaneni H."/>
            <person name="Subramanian V."/>
            <person name="Lavin J.L."/>
            <person name="Oguiza J.A."/>
            <person name="Perez G."/>
            <person name="Pisabarro A.G."/>
            <person name="Ramirez L."/>
            <person name="Santoyo F."/>
            <person name="Master E."/>
            <person name="Coutinho P.M."/>
            <person name="Henrissat B."/>
            <person name="Lombard V."/>
            <person name="Magnuson J.K."/>
            <person name="Kuees U."/>
            <person name="Hori C."/>
            <person name="Igarashi K."/>
            <person name="Samejima M."/>
            <person name="Held B.W."/>
            <person name="Barry K.W."/>
            <person name="LaButti K.M."/>
            <person name="Lapidus A."/>
            <person name="Lindquist E.A."/>
            <person name="Lucas S.M."/>
            <person name="Riley R."/>
            <person name="Salamov A.A."/>
            <person name="Hoffmeister D."/>
            <person name="Schwenk D."/>
            <person name="Hadar Y."/>
            <person name="Yarden O."/>
            <person name="de Vries R.P."/>
            <person name="Wiebenga A."/>
            <person name="Stenlid J."/>
            <person name="Eastwood D."/>
            <person name="Grigoriev I.V."/>
            <person name="Berka R.M."/>
            <person name="Blanchette R.A."/>
            <person name="Kersten P."/>
            <person name="Martinez A.T."/>
            <person name="Vicuna R."/>
            <person name="Cullen D."/>
        </authorList>
    </citation>
    <scope>NUCLEOTIDE SEQUENCE [LARGE SCALE GENOMIC DNA]</scope>
    <source>
        <strain evidence="2 3">B</strain>
    </source>
</reference>
<keyword evidence="1" id="KW-0812">Transmembrane</keyword>
<dbReference type="AlphaFoldDB" id="M2QL03"/>
<feature type="transmembrane region" description="Helical" evidence="1">
    <location>
        <begin position="235"/>
        <end position="254"/>
    </location>
</feature>
<keyword evidence="1" id="KW-1133">Transmembrane helix</keyword>
<keyword evidence="3" id="KW-1185">Reference proteome</keyword>
<organism evidence="2 3">
    <name type="scientific">Ceriporiopsis subvermispora (strain B)</name>
    <name type="common">White-rot fungus</name>
    <name type="synonym">Gelatoporia subvermispora</name>
    <dbReference type="NCBI Taxonomy" id="914234"/>
    <lineage>
        <taxon>Eukaryota</taxon>
        <taxon>Fungi</taxon>
        <taxon>Dikarya</taxon>
        <taxon>Basidiomycota</taxon>
        <taxon>Agaricomycotina</taxon>
        <taxon>Agaricomycetes</taxon>
        <taxon>Polyporales</taxon>
        <taxon>Gelatoporiaceae</taxon>
        <taxon>Gelatoporia</taxon>
    </lineage>
</organism>
<feature type="transmembrane region" description="Helical" evidence="1">
    <location>
        <begin position="121"/>
        <end position="143"/>
    </location>
</feature>
<protein>
    <submittedName>
        <fullName evidence="2">Uncharacterized protein</fullName>
    </submittedName>
</protein>
<feature type="transmembrane region" description="Helical" evidence="1">
    <location>
        <begin position="47"/>
        <end position="66"/>
    </location>
</feature>
<accession>M2QL03</accession>
<dbReference type="Proteomes" id="UP000016930">
    <property type="component" value="Unassembled WGS sequence"/>
</dbReference>
<sequence length="327" mass="35808">MGLPLIDAHILALFCTDIFLGIHLVTFAFALWSQIWNHPVRGRKTNWLLVAVTIVMGVIGGLNAILDVYANILAWSSNDIGIFTESAALVSIIVKVDEAIPPLIGDAILIYRCWLVYQRKWTAVIISMIIWLLCLALSIFVVIKSALAKFPGGINSPELRPYTGAALVLTVVLNVITTSLIVFRIWSGSKQLRTSLEGRSRLTYVIRVIVESGLLYMVTAVIVLCTAVTGSSADYITGESFVQITGISFNLMIIRFDQNLADSQTEMRMTTRSDPCSNIRSEDARQSLAGYPPPPTLTVVIDDDGSILNSMEGAVPLVTIHPKKESV</sequence>
<gene>
    <name evidence="2" type="ORF">CERSUDRAFT_114343</name>
</gene>
<feature type="transmembrane region" description="Helical" evidence="1">
    <location>
        <begin position="163"/>
        <end position="183"/>
    </location>
</feature>
<evidence type="ECO:0000313" key="3">
    <source>
        <dbReference type="Proteomes" id="UP000016930"/>
    </source>
</evidence>
<dbReference type="OrthoDB" id="3357408at2759"/>
<proteinExistence type="predicted"/>